<dbReference type="Proteomes" id="UP000694844">
    <property type="component" value="Chromosome 8"/>
</dbReference>
<evidence type="ECO:0000313" key="5">
    <source>
        <dbReference type="Proteomes" id="UP000694844"/>
    </source>
</evidence>
<evidence type="ECO:0000256" key="2">
    <source>
        <dbReference type="SAM" id="Coils"/>
    </source>
</evidence>
<dbReference type="GO" id="GO:0008270">
    <property type="term" value="F:zinc ion binding"/>
    <property type="evidence" value="ECO:0007669"/>
    <property type="project" value="UniProtKB-KW"/>
</dbReference>
<evidence type="ECO:0000259" key="4">
    <source>
        <dbReference type="PROSITE" id="PS50119"/>
    </source>
</evidence>
<dbReference type="OrthoDB" id="6198578at2759"/>
<protein>
    <submittedName>
        <fullName evidence="6">Uncharacterized protein LOC111109202</fullName>
    </submittedName>
</protein>
<evidence type="ECO:0000256" key="3">
    <source>
        <dbReference type="SAM" id="MobiDB-lite"/>
    </source>
</evidence>
<keyword evidence="5" id="KW-1185">Reference proteome</keyword>
<dbReference type="KEGG" id="cvn:111109202"/>
<dbReference type="RefSeq" id="XP_022300993.1">
    <property type="nucleotide sequence ID" value="XM_022445285.1"/>
</dbReference>
<evidence type="ECO:0000313" key="6">
    <source>
        <dbReference type="RefSeq" id="XP_022300993.1"/>
    </source>
</evidence>
<feature type="coiled-coil region" evidence="2">
    <location>
        <begin position="132"/>
        <end position="192"/>
    </location>
</feature>
<keyword evidence="1" id="KW-0479">Metal-binding</keyword>
<reference evidence="6" key="1">
    <citation type="submission" date="2025-08" db="UniProtKB">
        <authorList>
            <consortium name="RefSeq"/>
        </authorList>
    </citation>
    <scope>IDENTIFICATION</scope>
    <source>
        <tissue evidence="6">Whole sample</tissue>
    </source>
</reference>
<evidence type="ECO:0000256" key="1">
    <source>
        <dbReference type="PROSITE-ProRule" id="PRU00024"/>
    </source>
</evidence>
<gene>
    <name evidence="6" type="primary">LOC111109202</name>
</gene>
<keyword evidence="1" id="KW-0863">Zinc-finger</keyword>
<proteinExistence type="predicted"/>
<keyword evidence="1" id="KW-0862">Zinc</keyword>
<dbReference type="AlphaFoldDB" id="A0A8B8BCR9"/>
<name>A0A8B8BCR9_CRAVI</name>
<dbReference type="GeneID" id="111109202"/>
<feature type="domain" description="B box-type" evidence="4">
    <location>
        <begin position="2"/>
        <end position="48"/>
    </location>
</feature>
<organism evidence="5 6">
    <name type="scientific">Crassostrea virginica</name>
    <name type="common">Eastern oyster</name>
    <dbReference type="NCBI Taxonomy" id="6565"/>
    <lineage>
        <taxon>Eukaryota</taxon>
        <taxon>Metazoa</taxon>
        <taxon>Spiralia</taxon>
        <taxon>Lophotrochozoa</taxon>
        <taxon>Mollusca</taxon>
        <taxon>Bivalvia</taxon>
        <taxon>Autobranchia</taxon>
        <taxon>Pteriomorphia</taxon>
        <taxon>Ostreida</taxon>
        <taxon>Ostreoidea</taxon>
        <taxon>Ostreidae</taxon>
        <taxon>Crassostrea</taxon>
    </lineage>
</organism>
<dbReference type="PROSITE" id="PS50119">
    <property type="entry name" value="ZF_BBOX"/>
    <property type="match status" value="1"/>
</dbReference>
<feature type="region of interest" description="Disordered" evidence="3">
    <location>
        <begin position="51"/>
        <end position="75"/>
    </location>
</feature>
<accession>A0A8B8BCR9</accession>
<sequence length="242" mass="28049">MQDVARCKFCGPGVVKLHCTFCLSAQCEQCSTRHILSDTSNRHEVIAFSNKNVDPRPTRPYNYPKSRSRGGEEHNVDSVALQEKLYSLSKDAEQIRSQKILQMLRLMKELERQISEVHKIYDDRFNNIVSQVQSLHDAINQLEKDYKTKLDEMGKRDVRKLKEQQTKIESLITEANEKLKEFERSNTQQKQKFEFPLLSLPQPVQCTAPTFVPKKLDKEFVRSLFGTLTESNVQAPSEKVYP</sequence>
<keyword evidence="2" id="KW-0175">Coiled coil</keyword>
<dbReference type="InterPro" id="IPR000315">
    <property type="entry name" value="Znf_B-box"/>
</dbReference>